<evidence type="ECO:0000313" key="4">
    <source>
        <dbReference type="Proteomes" id="UP000184147"/>
    </source>
</evidence>
<feature type="transmembrane region" description="Helical" evidence="2">
    <location>
        <begin position="827"/>
        <end position="850"/>
    </location>
</feature>
<feature type="transmembrane region" description="Helical" evidence="2">
    <location>
        <begin position="1093"/>
        <end position="1110"/>
    </location>
</feature>
<name>A0A1M5B3H1_9FLAO</name>
<feature type="transmembrane region" description="Helical" evidence="2">
    <location>
        <begin position="489"/>
        <end position="507"/>
    </location>
</feature>
<reference evidence="3 4" key="1">
    <citation type="submission" date="2016-11" db="EMBL/GenBank/DDBJ databases">
        <authorList>
            <person name="Jaros S."/>
            <person name="Januszkiewicz K."/>
            <person name="Wedrychowicz H."/>
        </authorList>
    </citation>
    <scope>NUCLEOTIDE SEQUENCE [LARGE SCALE GENOMIC DNA]</scope>
    <source>
        <strain evidence="3 4">DSM 25660</strain>
    </source>
</reference>
<feature type="transmembrane region" description="Helical" evidence="2">
    <location>
        <begin position="626"/>
        <end position="642"/>
    </location>
</feature>
<feature type="transmembrane region" description="Helical" evidence="2">
    <location>
        <begin position="350"/>
        <end position="368"/>
    </location>
</feature>
<gene>
    <name evidence="3" type="ORF">SAMN05444377_107109</name>
</gene>
<feature type="transmembrane region" description="Helical" evidence="2">
    <location>
        <begin position="163"/>
        <end position="184"/>
    </location>
</feature>
<dbReference type="EMBL" id="FQVQ01000007">
    <property type="protein sequence ID" value="SHF37019.1"/>
    <property type="molecule type" value="Genomic_DNA"/>
</dbReference>
<feature type="transmembrane region" description="Helical" evidence="2">
    <location>
        <begin position="6"/>
        <end position="22"/>
    </location>
</feature>
<feature type="transmembrane region" description="Helical" evidence="2">
    <location>
        <begin position="1140"/>
        <end position="1158"/>
    </location>
</feature>
<keyword evidence="2" id="KW-0472">Membrane</keyword>
<feature type="transmembrane region" description="Helical" evidence="2">
    <location>
        <begin position="1116"/>
        <end position="1133"/>
    </location>
</feature>
<feature type="transmembrane region" description="Helical" evidence="2">
    <location>
        <begin position="935"/>
        <end position="953"/>
    </location>
</feature>
<feature type="transmembrane region" description="Helical" evidence="2">
    <location>
        <begin position="602"/>
        <end position="620"/>
    </location>
</feature>
<evidence type="ECO:0000256" key="2">
    <source>
        <dbReference type="SAM" id="Phobius"/>
    </source>
</evidence>
<feature type="transmembrane region" description="Helical" evidence="2">
    <location>
        <begin position="737"/>
        <end position="757"/>
    </location>
</feature>
<feature type="transmembrane region" description="Helical" evidence="2">
    <location>
        <begin position="884"/>
        <end position="901"/>
    </location>
</feature>
<dbReference type="Proteomes" id="UP000184147">
    <property type="component" value="Unassembled WGS sequence"/>
</dbReference>
<accession>A0A1M5B3H1</accession>
<feature type="transmembrane region" description="Helical" evidence="2">
    <location>
        <begin position="1164"/>
        <end position="1184"/>
    </location>
</feature>
<dbReference type="AlphaFoldDB" id="A0A1M5B3H1"/>
<feature type="transmembrane region" description="Helical" evidence="2">
    <location>
        <begin position="281"/>
        <end position="314"/>
    </location>
</feature>
<dbReference type="OrthoDB" id="861561at2"/>
<feature type="transmembrane region" description="Helical" evidence="2">
    <location>
        <begin position="907"/>
        <end position="923"/>
    </location>
</feature>
<feature type="transmembrane region" description="Helical" evidence="2">
    <location>
        <begin position="681"/>
        <end position="702"/>
    </location>
</feature>
<keyword evidence="2" id="KW-1133">Transmembrane helix</keyword>
<evidence type="ECO:0000256" key="1">
    <source>
        <dbReference type="SAM" id="Coils"/>
    </source>
</evidence>
<sequence length="1192" mass="135250">MEFFVFILFILVIYGVVKFQSLKSSVDVMMTQLFKLAGDRDSLQQQINALREELQQLKNQPIKATPVEIEPPIEAPEPPLPMDEEPAVEPVLPEEVLSLSESEVVEEFAQEAMPETSTVAAFSTPKVTETVAQPTPYVPPTPPEPSALYLFFKKWERQFADNWTGILGTAIMVLGVGYLSIYTALKVSPLFRVLIIWAYAGLLMGSYLLLKKKPLWEKTGLWLRSAGASLFLFGCFGASQIPALQFIEQTTLGYGLLGIGIGLNLWIGYCIKRQTFLSLHVVLSMLILCVIPEKLLLTFLLAAGTATVGILLSYKEKWEYHILSVIGSFLVFDVWFNVTDSPLTNVENKIAILGIVGVAVSCMLMQYRKLYDHTAFDKAGLTTHLVNWSLFATGLLMHATGSKFKTIVVALGAVLCFWASRVAKKRGITWLYHVDFLVSFSLLSFTIITLNEWNVGLAILFLGLTLTFNLGLLFTHLEQQDFLHRILKIGYHAYIGFSLLISLKVVVETDDYGIWLYGLIAHSLLVLGLHVYSLGTAKWKSFDAFYGLPSVALNGLFAVGLQLLLVALVYHQTTHNLFVYVLLGAALLWSVLLLFRSSLLLNLGRILFFILAGIEVIYLTLEGAEHWIDGLYLLALALIAGLQWRKPEWAENRFFVRFTLGLVTTLYLIVVNFKYGDYQPLLTTLGFFGLAFGLVRILHHLILSEPNELELAKFFKILYGLTFLCLLYYVSSEVSSFSWVEMVGCFGIGLALPLVNLGLSHRFALRYPAIDPFLVSKTHEALALFLITQSIGFWVVPSPYTIIYFGAIPMVYFILYEKSNWFEPLRFFAFLQLIFSFSYFCPELIEVIGLYDPTTALYYAIGFLFALGYGVLQFRSKQPSGSEHLVKTIYVLNLFLLLFWYRSIEELYFGLAFMSVALCNYYLRFQKNIGLHRLVPDGIALLGLIVSLLYALTETQFKGMEWLVYTGVYGLAWVWIVVMQRTSLHPMENGWRQILVNIWVSALLFSQLDQKWMPFYWAVMAVIQLYLVQRKVTFHTSIPLIYFMLANLHLGILGFWYYHPDYLPFYLGLMGILGVFVGYAYRVLDSFPLKNSLLIYPVTLSIGLFLYLTFDKGALTFFWVLEALGLLVLSITLKEKYFRYVSLAVVGLCIVRLMFFDLSNTDFLIRALVLLGVGVVLLVMNSLFKKYKDRLD</sequence>
<dbReference type="InterPro" id="IPR019286">
    <property type="entry name" value="DUF2339_TM"/>
</dbReference>
<keyword evidence="1" id="KW-0175">Coiled coil</keyword>
<proteinExistence type="predicted"/>
<feature type="transmembrane region" description="Helical" evidence="2">
    <location>
        <begin position="577"/>
        <end position="595"/>
    </location>
</feature>
<keyword evidence="4" id="KW-1185">Reference proteome</keyword>
<keyword evidence="2" id="KW-0812">Transmembrane</keyword>
<feature type="transmembrane region" description="Helical" evidence="2">
    <location>
        <begin position="320"/>
        <end position="338"/>
    </location>
</feature>
<feature type="transmembrane region" description="Helical" evidence="2">
    <location>
        <begin position="430"/>
        <end position="450"/>
    </location>
</feature>
<dbReference type="Pfam" id="PF10101">
    <property type="entry name" value="DUF2339"/>
    <property type="match status" value="1"/>
</dbReference>
<feature type="transmembrane region" description="Helical" evidence="2">
    <location>
        <begin position="190"/>
        <end position="209"/>
    </location>
</feature>
<feature type="transmembrane region" description="Helical" evidence="2">
    <location>
        <begin position="544"/>
        <end position="571"/>
    </location>
</feature>
<feature type="transmembrane region" description="Helical" evidence="2">
    <location>
        <begin position="513"/>
        <end position="532"/>
    </location>
</feature>
<dbReference type="RefSeq" id="WP_073363111.1">
    <property type="nucleotide sequence ID" value="NZ_FQVQ01000007.1"/>
</dbReference>
<feature type="transmembrane region" description="Helical" evidence="2">
    <location>
        <begin position="456"/>
        <end position="477"/>
    </location>
</feature>
<feature type="transmembrane region" description="Helical" evidence="2">
    <location>
        <begin position="856"/>
        <end position="872"/>
    </location>
</feature>
<feature type="coiled-coil region" evidence="1">
    <location>
        <begin position="33"/>
        <end position="60"/>
    </location>
</feature>
<evidence type="ECO:0008006" key="5">
    <source>
        <dbReference type="Google" id="ProtNLM"/>
    </source>
</evidence>
<protein>
    <recommendedName>
        <fullName evidence="5">DUF2339 domain-containing protein</fullName>
    </recommendedName>
</protein>
<feature type="transmembrane region" description="Helical" evidence="2">
    <location>
        <begin position="793"/>
        <end position="815"/>
    </location>
</feature>
<feature type="transmembrane region" description="Helical" evidence="2">
    <location>
        <begin position="251"/>
        <end position="269"/>
    </location>
</feature>
<feature type="transmembrane region" description="Helical" evidence="2">
    <location>
        <begin position="959"/>
        <end position="978"/>
    </location>
</feature>
<feature type="transmembrane region" description="Helical" evidence="2">
    <location>
        <begin position="1012"/>
        <end position="1028"/>
    </location>
</feature>
<feature type="transmembrane region" description="Helical" evidence="2">
    <location>
        <begin position="714"/>
        <end position="731"/>
    </location>
</feature>
<feature type="transmembrane region" description="Helical" evidence="2">
    <location>
        <begin position="1064"/>
        <end position="1081"/>
    </location>
</feature>
<evidence type="ECO:0000313" key="3">
    <source>
        <dbReference type="EMBL" id="SHF37019.1"/>
    </source>
</evidence>
<feature type="transmembrane region" description="Helical" evidence="2">
    <location>
        <begin position="654"/>
        <end position="675"/>
    </location>
</feature>
<organism evidence="3 4">
    <name type="scientific">Flavobacterium fontis</name>
    <dbReference type="NCBI Taxonomy" id="1124188"/>
    <lineage>
        <taxon>Bacteria</taxon>
        <taxon>Pseudomonadati</taxon>
        <taxon>Bacteroidota</taxon>
        <taxon>Flavobacteriia</taxon>
        <taxon>Flavobacteriales</taxon>
        <taxon>Flavobacteriaceae</taxon>
        <taxon>Flavobacterium</taxon>
    </lineage>
</organism>
<feature type="transmembrane region" description="Helical" evidence="2">
    <location>
        <begin position="221"/>
        <end position="239"/>
    </location>
</feature>
<feature type="transmembrane region" description="Helical" evidence="2">
    <location>
        <begin position="388"/>
        <end position="418"/>
    </location>
</feature>
<feature type="transmembrane region" description="Helical" evidence="2">
    <location>
        <begin position="1040"/>
        <end position="1058"/>
    </location>
</feature>